<proteinExistence type="predicted"/>
<comment type="caution">
    <text evidence="1">The sequence shown here is derived from an EMBL/GenBank/DDBJ whole genome shotgun (WGS) entry which is preliminary data.</text>
</comment>
<protein>
    <submittedName>
        <fullName evidence="1">Uncharacterized protein</fullName>
    </submittedName>
</protein>
<dbReference type="AlphaFoldDB" id="A0A9N9ZEF7"/>
<organism evidence="1 2">
    <name type="scientific">Clonostachys solani</name>
    <dbReference type="NCBI Taxonomy" id="160281"/>
    <lineage>
        <taxon>Eukaryota</taxon>
        <taxon>Fungi</taxon>
        <taxon>Dikarya</taxon>
        <taxon>Ascomycota</taxon>
        <taxon>Pezizomycotina</taxon>
        <taxon>Sordariomycetes</taxon>
        <taxon>Hypocreomycetidae</taxon>
        <taxon>Hypocreales</taxon>
        <taxon>Bionectriaceae</taxon>
        <taxon>Clonostachys</taxon>
    </lineage>
</organism>
<evidence type="ECO:0000313" key="1">
    <source>
        <dbReference type="EMBL" id="CAH0054109.1"/>
    </source>
</evidence>
<gene>
    <name evidence="1" type="ORF">CSOL1703_00015302</name>
</gene>
<sequence length="187" mass="21601">MDISSLILIVGDGLNWFLVKEFLTTLGDKDYLEVFSFYKTLKSLIAQKENSIKHIYVIAHTYSNIVKFRPRDYKYTNVRDRLRGLTQRALIPQGLVELRIRVALYGLSGISLSRYIPECRHRLVIIITRNKKVGLRLARGKLLIKVGNINDKEAYSLLYIILEDKEILEDNISLLSSKLKHLLLALI</sequence>
<keyword evidence="2" id="KW-1185">Reference proteome</keyword>
<name>A0A9N9ZEF7_9HYPO</name>
<reference evidence="1" key="1">
    <citation type="submission" date="2021-10" db="EMBL/GenBank/DDBJ databases">
        <authorList>
            <person name="Piombo E."/>
        </authorList>
    </citation>
    <scope>NUCLEOTIDE SEQUENCE</scope>
</reference>
<dbReference type="EMBL" id="CABFOC020000046">
    <property type="protein sequence ID" value="CAH0054109.1"/>
    <property type="molecule type" value="Genomic_DNA"/>
</dbReference>
<dbReference type="Proteomes" id="UP000775872">
    <property type="component" value="Unassembled WGS sequence"/>
</dbReference>
<evidence type="ECO:0000313" key="2">
    <source>
        <dbReference type="Proteomes" id="UP000775872"/>
    </source>
</evidence>
<accession>A0A9N9ZEF7</accession>